<dbReference type="EMBL" id="CAJJDP010000009">
    <property type="protein sequence ID" value="CAD8139145.1"/>
    <property type="molecule type" value="Genomic_DNA"/>
</dbReference>
<proteinExistence type="predicted"/>
<dbReference type="Proteomes" id="UP000683925">
    <property type="component" value="Unassembled WGS sequence"/>
</dbReference>
<comment type="caution">
    <text evidence="1">The sequence shown here is derived from an EMBL/GenBank/DDBJ whole genome shotgun (WGS) entry which is preliminary data.</text>
</comment>
<accession>A0A8S1SFL1</accession>
<keyword evidence="2" id="KW-1185">Reference proteome</keyword>
<reference evidence="1" key="1">
    <citation type="submission" date="2021-01" db="EMBL/GenBank/DDBJ databases">
        <authorList>
            <consortium name="Genoscope - CEA"/>
            <person name="William W."/>
        </authorList>
    </citation>
    <scope>NUCLEOTIDE SEQUENCE</scope>
</reference>
<evidence type="ECO:0000313" key="1">
    <source>
        <dbReference type="EMBL" id="CAD8139145.1"/>
    </source>
</evidence>
<gene>
    <name evidence="1" type="ORF">POCTA_138.1.T0100248</name>
</gene>
<sequence>MVTDGVLATIQFTQLFTIFGGDFETAIQGKFEQHEILESNLPIKANMFNIQIEDLIFIKELSPSQYKEHYLVKHKDQNNYFVLKCISKAQIVQEEYLKTFILQEKKVVISLLFSDLLKHQKIKLQSTFFSKLYRNQSR</sequence>
<protein>
    <submittedName>
        <fullName evidence="1">Uncharacterized protein</fullName>
    </submittedName>
</protein>
<dbReference type="AlphaFoldDB" id="A0A8S1SFL1"/>
<organism evidence="1 2">
    <name type="scientific">Paramecium octaurelia</name>
    <dbReference type="NCBI Taxonomy" id="43137"/>
    <lineage>
        <taxon>Eukaryota</taxon>
        <taxon>Sar</taxon>
        <taxon>Alveolata</taxon>
        <taxon>Ciliophora</taxon>
        <taxon>Intramacronucleata</taxon>
        <taxon>Oligohymenophorea</taxon>
        <taxon>Peniculida</taxon>
        <taxon>Parameciidae</taxon>
        <taxon>Paramecium</taxon>
    </lineage>
</organism>
<name>A0A8S1SFL1_PAROT</name>
<evidence type="ECO:0000313" key="2">
    <source>
        <dbReference type="Proteomes" id="UP000683925"/>
    </source>
</evidence>